<organism evidence="8 9">
    <name type="scientific">Streptosporangium brasiliense</name>
    <dbReference type="NCBI Taxonomy" id="47480"/>
    <lineage>
        <taxon>Bacteria</taxon>
        <taxon>Bacillati</taxon>
        <taxon>Actinomycetota</taxon>
        <taxon>Actinomycetes</taxon>
        <taxon>Streptosporangiales</taxon>
        <taxon>Streptosporangiaceae</taxon>
        <taxon>Streptosporangium</taxon>
    </lineage>
</organism>
<keyword evidence="2 4" id="KW-0378">Hydrolase</keyword>
<evidence type="ECO:0000256" key="4">
    <source>
        <dbReference type="PROSITE-ProRule" id="PRU01100"/>
    </source>
</evidence>
<dbReference type="InterPro" id="IPR000805">
    <property type="entry name" value="Glyco_hydro_26"/>
</dbReference>
<comment type="caution">
    <text evidence="8">The sequence shown here is derived from an EMBL/GenBank/DDBJ whole genome shotgun (WGS) entry which is preliminary data.</text>
</comment>
<sequence length="370" mass="41284">MPGKRRHARTGGRSSTSRWILIGLAGVLVVAVGVYVYTSPGRQTTADRPPVVPGAQNPPDSCAPTTGLVPPCGAWWGMHVPPGRDRKLVPDVTAMEQKIGRKLDITISYHDMSNSDAGRFFRGDESELGTDRILFLGWESSIWDENLDIAWRDIAAGHYDQAIADQAARVKSYGRPVLVGFDGEKDRDESGQTSTEYIAAYKRIVDGFRQAGATNALWVWGVTGYYPFRDRWKAYYPGDDYVDWISYDPYNFATCRGADWQDFKETVGPTYEWFQQNGFADKPLILAEYGTESHRSDTSARADWYRDIPEAMKTMPNLKAIIQWNNTDADKCDFSLTGPGVLEAFAEAGKDPYFRQPLAIRQPLAGQPAG</sequence>
<evidence type="ECO:0000256" key="2">
    <source>
        <dbReference type="ARBA" id="ARBA00022801"/>
    </source>
</evidence>
<dbReference type="Gene3D" id="3.20.20.80">
    <property type="entry name" value="Glycosidases"/>
    <property type="match status" value="1"/>
</dbReference>
<feature type="active site" description="Proton donor" evidence="4">
    <location>
        <position position="184"/>
    </location>
</feature>
<comment type="similarity">
    <text evidence="1 4">Belongs to the glycosyl hydrolase 26 family.</text>
</comment>
<gene>
    <name evidence="8" type="ORF">J2S55_005112</name>
</gene>
<dbReference type="Proteomes" id="UP001230426">
    <property type="component" value="Unassembled WGS sequence"/>
</dbReference>
<evidence type="ECO:0000256" key="1">
    <source>
        <dbReference type="ARBA" id="ARBA00007754"/>
    </source>
</evidence>
<keyword evidence="9" id="KW-1185">Reference proteome</keyword>
<protein>
    <recommendedName>
        <fullName evidence="7">GH26 domain-containing protein</fullName>
    </recommendedName>
</protein>
<accession>A0ABT9R9D0</accession>
<dbReference type="PANTHER" id="PTHR40079">
    <property type="entry name" value="MANNAN ENDO-1,4-BETA-MANNOSIDASE E-RELATED"/>
    <property type="match status" value="1"/>
</dbReference>
<keyword evidence="6" id="KW-1133">Transmembrane helix</keyword>
<proteinExistence type="inferred from homology"/>
<dbReference type="InterPro" id="IPR017853">
    <property type="entry name" value="GH"/>
</dbReference>
<keyword evidence="6" id="KW-0472">Membrane</keyword>
<keyword evidence="6" id="KW-0812">Transmembrane</keyword>
<dbReference type="Pfam" id="PF02156">
    <property type="entry name" value="Glyco_hydro_26"/>
    <property type="match status" value="1"/>
</dbReference>
<reference evidence="8 9" key="1">
    <citation type="submission" date="2023-07" db="EMBL/GenBank/DDBJ databases">
        <title>Sequencing the genomes of 1000 actinobacteria strains.</title>
        <authorList>
            <person name="Klenk H.-P."/>
        </authorList>
    </citation>
    <scope>NUCLEOTIDE SEQUENCE [LARGE SCALE GENOMIC DNA]</scope>
    <source>
        <strain evidence="8 9">DSM 44109</strain>
    </source>
</reference>
<evidence type="ECO:0000256" key="6">
    <source>
        <dbReference type="SAM" id="Phobius"/>
    </source>
</evidence>
<evidence type="ECO:0000259" key="7">
    <source>
        <dbReference type="PROSITE" id="PS51764"/>
    </source>
</evidence>
<dbReference type="PROSITE" id="PS51764">
    <property type="entry name" value="GH26"/>
    <property type="match status" value="1"/>
</dbReference>
<dbReference type="PANTHER" id="PTHR40079:SF4">
    <property type="entry name" value="GH26 DOMAIN-CONTAINING PROTEIN-RELATED"/>
    <property type="match status" value="1"/>
</dbReference>
<feature type="active site" description="Nucleophile" evidence="4">
    <location>
        <position position="288"/>
    </location>
</feature>
<name>A0ABT9R9D0_9ACTN</name>
<dbReference type="RefSeq" id="WP_306865704.1">
    <property type="nucleotide sequence ID" value="NZ_JAUSRB010000002.1"/>
</dbReference>
<feature type="region of interest" description="Disordered" evidence="5">
    <location>
        <begin position="42"/>
        <end position="64"/>
    </location>
</feature>
<evidence type="ECO:0000256" key="5">
    <source>
        <dbReference type="SAM" id="MobiDB-lite"/>
    </source>
</evidence>
<dbReference type="InterPro" id="IPR022790">
    <property type="entry name" value="GH26_dom"/>
</dbReference>
<evidence type="ECO:0000313" key="9">
    <source>
        <dbReference type="Proteomes" id="UP001230426"/>
    </source>
</evidence>
<dbReference type="EMBL" id="JAUSRB010000002">
    <property type="protein sequence ID" value="MDP9865846.1"/>
    <property type="molecule type" value="Genomic_DNA"/>
</dbReference>
<feature type="domain" description="GH26" evidence="7">
    <location>
        <begin position="53"/>
        <end position="345"/>
    </location>
</feature>
<keyword evidence="3 4" id="KW-0326">Glycosidase</keyword>
<feature type="transmembrane region" description="Helical" evidence="6">
    <location>
        <begin position="20"/>
        <end position="38"/>
    </location>
</feature>
<evidence type="ECO:0000256" key="3">
    <source>
        <dbReference type="ARBA" id="ARBA00023295"/>
    </source>
</evidence>
<evidence type="ECO:0000313" key="8">
    <source>
        <dbReference type="EMBL" id="MDP9865846.1"/>
    </source>
</evidence>
<dbReference type="SUPFAM" id="SSF51445">
    <property type="entry name" value="(Trans)glycosidases"/>
    <property type="match status" value="1"/>
</dbReference>